<feature type="domain" description="Transposase IS116/IS110/IS902 C-terminal" evidence="2">
    <location>
        <begin position="280"/>
        <end position="363"/>
    </location>
</feature>
<dbReference type="InterPro" id="IPR003346">
    <property type="entry name" value="Transposase_20"/>
</dbReference>
<sequence>MKAYNVNDFAALIGIDWADTKHDICQHPNHTEKYQYSIIKSKPEALHEWAMSLKQRYPNQQIAVACELKKGPLIYALAKYNHLTLFTINPSSVANYRKAFTPSNAKDDPSDAFIQVEILTLHMHKLVVIEPESAAIRSLTQLVEYRRNVVQDSVDLSNKITAALKNYYPQVLEWFKEKDTFVFCDFILKWPSLDHAKTARKQTLLDFFTTHNSHYAQVNDARITSIKSAMALTEDIGVIEPNKLLVEVLVAQFKVLLKGIVSLDKVIKEAYKTQPDKVIFDSLPGAGQQLAPRLLVAFGSNRDRYNDASELQKYAGIAPVIERSGKKTWTHWRYSCPTFLRQTFVEWAGFSIRYSFWAKAYYEQQKSKGKPHNSIIRSLAFKWIRIVYRCWKTSKPYDESKYLEALKRRGSPLLKFAINS</sequence>
<dbReference type="Pfam" id="PF01548">
    <property type="entry name" value="DEDD_Tnp_IS110"/>
    <property type="match status" value="1"/>
</dbReference>
<gene>
    <name evidence="3" type="ORF">ESZ26_18515</name>
</gene>
<proteinExistence type="predicted"/>
<dbReference type="PANTHER" id="PTHR33055:SF3">
    <property type="entry name" value="PUTATIVE TRANSPOSASE FOR IS117-RELATED"/>
    <property type="match status" value="1"/>
</dbReference>
<dbReference type="EMBL" id="VOLR01000047">
    <property type="protein sequence ID" value="TWX53824.1"/>
    <property type="molecule type" value="Genomic_DNA"/>
</dbReference>
<evidence type="ECO:0000259" key="2">
    <source>
        <dbReference type="Pfam" id="PF02371"/>
    </source>
</evidence>
<protein>
    <submittedName>
        <fullName evidence="3">IS110 family transposase</fullName>
    </submittedName>
</protein>
<dbReference type="RefSeq" id="WP_146801227.1">
    <property type="nucleotide sequence ID" value="NZ_VOLP01000046.1"/>
</dbReference>
<evidence type="ECO:0000313" key="3">
    <source>
        <dbReference type="EMBL" id="TWX53824.1"/>
    </source>
</evidence>
<keyword evidence="4" id="KW-1185">Reference proteome</keyword>
<dbReference type="InterPro" id="IPR047650">
    <property type="entry name" value="Transpos_IS110"/>
</dbReference>
<dbReference type="PANTHER" id="PTHR33055">
    <property type="entry name" value="TRANSPOSASE FOR INSERTION SEQUENCE ELEMENT IS1111A"/>
    <property type="match status" value="1"/>
</dbReference>
<accession>A0ABY3H7B9</accession>
<evidence type="ECO:0000313" key="4">
    <source>
        <dbReference type="Proteomes" id="UP000321525"/>
    </source>
</evidence>
<organism evidence="3 4">
    <name type="scientific">Colwellia hornerae</name>
    <dbReference type="NCBI Taxonomy" id="89402"/>
    <lineage>
        <taxon>Bacteria</taxon>
        <taxon>Pseudomonadati</taxon>
        <taxon>Pseudomonadota</taxon>
        <taxon>Gammaproteobacteria</taxon>
        <taxon>Alteromonadales</taxon>
        <taxon>Colwelliaceae</taxon>
        <taxon>Colwellia</taxon>
    </lineage>
</organism>
<reference evidence="3 4" key="1">
    <citation type="submission" date="2019-08" db="EMBL/GenBank/DDBJ databases">
        <title>Genomes of sea-ice associated Colwellia species.</title>
        <authorList>
            <person name="Bowman J.P."/>
        </authorList>
    </citation>
    <scope>NUCLEOTIDE SEQUENCE [LARGE SCALE GENOMIC DNA]</scope>
    <source>
        <strain evidence="3 4">ACAM 607</strain>
    </source>
</reference>
<evidence type="ECO:0000259" key="1">
    <source>
        <dbReference type="Pfam" id="PF01548"/>
    </source>
</evidence>
<dbReference type="Pfam" id="PF02371">
    <property type="entry name" value="Transposase_20"/>
    <property type="match status" value="1"/>
</dbReference>
<dbReference type="Proteomes" id="UP000321525">
    <property type="component" value="Unassembled WGS sequence"/>
</dbReference>
<comment type="caution">
    <text evidence="3">The sequence shown here is derived from an EMBL/GenBank/DDBJ whole genome shotgun (WGS) entry which is preliminary data.</text>
</comment>
<dbReference type="NCBIfam" id="NF033542">
    <property type="entry name" value="transpos_IS110"/>
    <property type="match status" value="1"/>
</dbReference>
<feature type="domain" description="Transposase IS110-like N-terminal" evidence="1">
    <location>
        <begin position="13"/>
        <end position="169"/>
    </location>
</feature>
<name>A0ABY3H7B9_9GAMM</name>
<dbReference type="InterPro" id="IPR002525">
    <property type="entry name" value="Transp_IS110-like_N"/>
</dbReference>